<evidence type="ECO:0000259" key="2">
    <source>
        <dbReference type="Pfam" id="PF23349"/>
    </source>
</evidence>
<sequence length="756" mass="83473">MLDDQEINLECRDVTSVSSSAPRCLAVFPSGKKKAKQRLAIGEKKGIVSVFSLNRKMERTVAFQTPRQRRPISCLTLYADQVFFVYGSVLEAYSKKGKSFFSFDTNVTEEIHSVFVATPFIITCGSFMVTAFRESKELGFYMSPDRINAMVAFVATSSLRRSELDFEDYRCIIGCNDRVIRMLRGHKPLEEISCEAPISAMYMSEGQRVVYFGTDAGSLGCLDLQRSDFTVTRTLSYIPSNRQSAVTALAVYDINGDKAEELLVGRQDGSVQVYCIKQSGDKGEAKPICIWSRSVDERILTIVAGLITNAQRPDVLVHSFSGKITAFRVEEMEQGAEEDAEALGAGQEGEERQAEDVQEEIDELKRLIEEKKQQLATRAGATKDKAPILAVSSTFTAKLALSQQTDSPALLLVVESDTILSCVTLQSEVELHFLETPGTDVIMQESNSCSGMRTRTIAILHPTGLQRCSCSVRFWVKDGQPGALKLTLLSAPVPRTAQVKVVALKVLPLFARVGGDNVDSAETPTHSTLQVEGSFTARDMHSWLYTLLQGTPELYQPNLVELHYDNVFLHSALVVTYGDGKATFSTDSLVALAIIKRAISSCASERSLTVGCSMHVHSDAIRYELERLAPHIASHNKASRNARILEALQELRSDHNEDTGIFSEEHQRLLDDPEEVAKQHAQVMHMSGYLRNYLLHLYETAVDLVPRMPKMTPTVREALLGLCGCGDVASVMVDLERIFGCSGIHKTAEELPAPNA</sequence>
<dbReference type="AlphaFoldDB" id="G0TT37"/>
<feature type="region of interest" description="Disordered" evidence="1">
    <location>
        <begin position="335"/>
        <end position="356"/>
    </location>
</feature>
<accession>G0TT37</accession>
<dbReference type="EMBL" id="HE573019">
    <property type="protein sequence ID" value="CCC47118.1"/>
    <property type="molecule type" value="Genomic_DNA"/>
</dbReference>
<dbReference type="Pfam" id="PF23743">
    <property type="entry name" value="Beta-prop_BBS7"/>
    <property type="match status" value="1"/>
</dbReference>
<dbReference type="Pfam" id="PF23361">
    <property type="entry name" value="BBS7_pf"/>
    <property type="match status" value="1"/>
</dbReference>
<dbReference type="GO" id="GO:0005930">
    <property type="term" value="C:axoneme"/>
    <property type="evidence" value="ECO:0007669"/>
    <property type="project" value="TreeGrafter"/>
</dbReference>
<proteinExistence type="predicted"/>
<dbReference type="Pfam" id="PF23349">
    <property type="entry name" value="BBS7_hp"/>
    <property type="match status" value="1"/>
</dbReference>
<dbReference type="Gene3D" id="2.130.10.10">
    <property type="entry name" value="YVTN repeat-like/Quinoprotein amine dehydrogenase"/>
    <property type="match status" value="1"/>
</dbReference>
<dbReference type="InterPro" id="IPR056332">
    <property type="entry name" value="Beta-prop_BBS7"/>
</dbReference>
<dbReference type="InterPro" id="IPR056333">
    <property type="entry name" value="BBS7_pf_dom"/>
</dbReference>
<feature type="domain" description="BBS7 platform" evidence="3">
    <location>
        <begin position="524"/>
        <end position="613"/>
    </location>
</feature>
<dbReference type="GO" id="GO:0008104">
    <property type="term" value="P:intracellular protein localization"/>
    <property type="evidence" value="ECO:0007669"/>
    <property type="project" value="TreeGrafter"/>
</dbReference>
<dbReference type="InterPro" id="IPR056335">
    <property type="entry name" value="BBS7_hairpin"/>
</dbReference>
<evidence type="ECO:0000313" key="5">
    <source>
        <dbReference type="EMBL" id="CCC47118.1"/>
    </source>
</evidence>
<dbReference type="GO" id="GO:0034464">
    <property type="term" value="C:BBSome"/>
    <property type="evidence" value="ECO:0007669"/>
    <property type="project" value="TreeGrafter"/>
</dbReference>
<organism evidence="5">
    <name type="scientific">Trypanosoma vivax (strain Y486)</name>
    <dbReference type="NCBI Taxonomy" id="1055687"/>
    <lineage>
        <taxon>Eukaryota</taxon>
        <taxon>Discoba</taxon>
        <taxon>Euglenozoa</taxon>
        <taxon>Kinetoplastea</taxon>
        <taxon>Metakinetoplastina</taxon>
        <taxon>Trypanosomatida</taxon>
        <taxon>Trypanosomatidae</taxon>
        <taxon>Trypanosoma</taxon>
        <taxon>Duttonella</taxon>
    </lineage>
</organism>
<evidence type="ECO:0000259" key="3">
    <source>
        <dbReference type="Pfam" id="PF23361"/>
    </source>
</evidence>
<protein>
    <submittedName>
        <fullName evidence="5">Putative intergrin alpha chain protein</fullName>
    </submittedName>
</protein>
<name>G0TT37_TRYVY</name>
<dbReference type="GO" id="GO:0036064">
    <property type="term" value="C:ciliary basal body"/>
    <property type="evidence" value="ECO:0007669"/>
    <property type="project" value="TreeGrafter"/>
</dbReference>
<dbReference type="InterPro" id="IPR011047">
    <property type="entry name" value="Quinoprotein_ADH-like_sf"/>
</dbReference>
<dbReference type="InterPro" id="IPR015943">
    <property type="entry name" value="WD40/YVTN_repeat-like_dom_sf"/>
</dbReference>
<dbReference type="VEuPathDB" id="TriTrypDB:TvY486_0303050"/>
<dbReference type="GO" id="GO:0060271">
    <property type="term" value="P:cilium assembly"/>
    <property type="evidence" value="ECO:0007669"/>
    <property type="project" value="TreeGrafter"/>
</dbReference>
<evidence type="ECO:0000256" key="1">
    <source>
        <dbReference type="SAM" id="MobiDB-lite"/>
    </source>
</evidence>
<feature type="domain" description="BBS7 helical hairpin" evidence="2">
    <location>
        <begin position="620"/>
        <end position="699"/>
    </location>
</feature>
<reference evidence="5" key="1">
    <citation type="journal article" date="2012" name="Proc. Natl. Acad. Sci. U.S.A.">
        <title>Antigenic diversity is generated by distinct evolutionary mechanisms in African trypanosome species.</title>
        <authorList>
            <person name="Jackson A.P."/>
            <person name="Berry A."/>
            <person name="Aslett M."/>
            <person name="Allison H.C."/>
            <person name="Burton P."/>
            <person name="Vavrova-Anderson J."/>
            <person name="Brown R."/>
            <person name="Browne H."/>
            <person name="Corton N."/>
            <person name="Hauser H."/>
            <person name="Gamble J."/>
            <person name="Gilderthorp R."/>
            <person name="Marcello L."/>
            <person name="McQuillan J."/>
            <person name="Otto T.D."/>
            <person name="Quail M.A."/>
            <person name="Sanders M.J."/>
            <person name="van Tonder A."/>
            <person name="Ginger M.L."/>
            <person name="Field M.C."/>
            <person name="Barry J.D."/>
            <person name="Hertz-Fowler C."/>
            <person name="Berriman M."/>
        </authorList>
    </citation>
    <scope>NUCLEOTIDE SEQUENCE</scope>
    <source>
        <strain evidence="5">Y486</strain>
    </source>
</reference>
<evidence type="ECO:0000259" key="4">
    <source>
        <dbReference type="Pfam" id="PF23743"/>
    </source>
</evidence>
<dbReference type="PANTHER" id="PTHR16074">
    <property type="entry name" value="BARDET-BIEDL SYNDROME 7 PROTEIN"/>
    <property type="match status" value="1"/>
</dbReference>
<dbReference type="OMA" id="KGEGCFK"/>
<dbReference type="GO" id="GO:0016020">
    <property type="term" value="C:membrane"/>
    <property type="evidence" value="ECO:0007669"/>
    <property type="project" value="TreeGrafter"/>
</dbReference>
<feature type="domain" description="BBS7 beta-propeller" evidence="4">
    <location>
        <begin position="26"/>
        <end position="327"/>
    </location>
</feature>
<dbReference type="PANTHER" id="PTHR16074:SF4">
    <property type="entry name" value="BARDET-BIEDL SYNDROME 7 PROTEIN"/>
    <property type="match status" value="1"/>
</dbReference>
<dbReference type="SUPFAM" id="SSF50998">
    <property type="entry name" value="Quinoprotein alcohol dehydrogenase-like"/>
    <property type="match status" value="1"/>
</dbReference>
<gene>
    <name evidence="5" type="ORF">TVY486_0303050</name>
</gene>